<accession>A0A3B0XX01</accession>
<dbReference type="AlphaFoldDB" id="A0A3B0XX01"/>
<name>A0A3B0XX01_9ZZZZ</name>
<organism evidence="1">
    <name type="scientific">hydrothermal vent metagenome</name>
    <dbReference type="NCBI Taxonomy" id="652676"/>
    <lineage>
        <taxon>unclassified sequences</taxon>
        <taxon>metagenomes</taxon>
        <taxon>ecological metagenomes</taxon>
    </lineage>
</organism>
<dbReference type="EMBL" id="UOFH01000400">
    <property type="protein sequence ID" value="VAW67672.1"/>
    <property type="molecule type" value="Genomic_DNA"/>
</dbReference>
<protein>
    <submittedName>
        <fullName evidence="1">Uncharacterized protein</fullName>
    </submittedName>
</protein>
<evidence type="ECO:0000313" key="1">
    <source>
        <dbReference type="EMBL" id="VAW67672.1"/>
    </source>
</evidence>
<sequence>MYKLTMNREILKIPKKKLESNKFWVFLQARYA</sequence>
<reference evidence="1" key="1">
    <citation type="submission" date="2018-06" db="EMBL/GenBank/DDBJ databases">
        <authorList>
            <person name="Zhirakovskaya E."/>
        </authorList>
    </citation>
    <scope>NUCLEOTIDE SEQUENCE</scope>
</reference>
<gene>
    <name evidence="1" type="ORF">MNBD_GAMMA08-2889</name>
</gene>
<proteinExistence type="predicted"/>